<dbReference type="RefSeq" id="WP_066033893.1">
    <property type="nucleotide sequence ID" value="NZ_CP016907.1"/>
</dbReference>
<dbReference type="Proteomes" id="UP000093276">
    <property type="component" value="Chromosome"/>
</dbReference>
<accession>A0AAC9D0R0</accession>
<evidence type="ECO:0008006" key="3">
    <source>
        <dbReference type="Google" id="ProtNLM"/>
    </source>
</evidence>
<gene>
    <name evidence="1" type="ORF">BB050_02741</name>
</gene>
<dbReference type="PROSITE" id="PS51257">
    <property type="entry name" value="PROKAR_LIPOPROTEIN"/>
    <property type="match status" value="1"/>
</dbReference>
<dbReference type="Pfam" id="PF16132">
    <property type="entry name" value="DUF4843"/>
    <property type="match status" value="1"/>
</dbReference>
<organism evidence="1 2">
    <name type="scientific">Flavobacterium anhuiense</name>
    <dbReference type="NCBI Taxonomy" id="459526"/>
    <lineage>
        <taxon>Bacteria</taxon>
        <taxon>Pseudomonadati</taxon>
        <taxon>Bacteroidota</taxon>
        <taxon>Flavobacteriia</taxon>
        <taxon>Flavobacteriales</taxon>
        <taxon>Flavobacteriaceae</taxon>
        <taxon>Flavobacterium</taxon>
    </lineage>
</organism>
<name>A0AAC9D0R0_9FLAO</name>
<evidence type="ECO:0000313" key="1">
    <source>
        <dbReference type="EMBL" id="AOC95836.1"/>
    </source>
</evidence>
<dbReference type="GeneID" id="32308616"/>
<proteinExistence type="predicted"/>
<dbReference type="AlphaFoldDB" id="A0AAC9D0R0"/>
<dbReference type="KEGG" id="fjg:BB050_02741"/>
<evidence type="ECO:0000313" key="2">
    <source>
        <dbReference type="Proteomes" id="UP000093276"/>
    </source>
</evidence>
<protein>
    <recommendedName>
        <fullName evidence="3">DUF4843 domain-containing protein</fullName>
    </recommendedName>
</protein>
<sequence>MKKILILGITFLSLLGLTSCDKEEIEVYSDTDNIYFSRAIFPEYKNGPLIDSTGFSFGLDKAAVVERIYPLEIRVQGKVSDVDRAVKLTVDPTSTAVLGTHFILPENIVMHAGKELDTVFIRVLRTPDMKDKDLTMVLNLEENEFFTTNMQSKVTNVLTGKTRSYIRFKLSFNDKLSTPIGWQQGMFGVFTAKKFFLMCELMKLEPEMFNQTPGSTGLSIPEVQYYASFMRRYLADQKANGNTIYEEDGKEMLFP</sequence>
<dbReference type="EMBL" id="CP016907">
    <property type="protein sequence ID" value="AOC95836.1"/>
    <property type="molecule type" value="Genomic_DNA"/>
</dbReference>
<reference evidence="1 2" key="1">
    <citation type="submission" date="2016-08" db="EMBL/GenBank/DDBJ databases">
        <title>Complete genome sequence of Flavobacterium johnsoniae strain GSE09, a volatile-producing biocontrol agent isolated from cucumber (Cucumis sativus).</title>
        <authorList>
            <person name="Jeong J.-J."/>
            <person name="Oh J.Y."/>
            <person name="Jim Y.J."/>
            <person name="Sang M.K."/>
            <person name="Kim K.D."/>
        </authorList>
    </citation>
    <scope>NUCLEOTIDE SEQUENCE [LARGE SCALE GENOMIC DNA]</scope>
    <source>
        <strain evidence="1 2">GSE09</strain>
    </source>
</reference>
<dbReference type="InterPro" id="IPR032299">
    <property type="entry name" value="DUF4843"/>
</dbReference>